<organism evidence="1 2">
    <name type="scientific">Kineosphaera limosa NBRC 100340</name>
    <dbReference type="NCBI Taxonomy" id="1184609"/>
    <lineage>
        <taxon>Bacteria</taxon>
        <taxon>Bacillati</taxon>
        <taxon>Actinomycetota</taxon>
        <taxon>Actinomycetes</taxon>
        <taxon>Micrococcales</taxon>
        <taxon>Dermatophilaceae</taxon>
        <taxon>Kineosphaera</taxon>
    </lineage>
</organism>
<dbReference type="eggNOG" id="ENOG502ZWN1">
    <property type="taxonomic scope" value="Bacteria"/>
</dbReference>
<evidence type="ECO:0000313" key="2">
    <source>
        <dbReference type="Proteomes" id="UP000008366"/>
    </source>
</evidence>
<reference evidence="1 2" key="1">
    <citation type="submission" date="2012-08" db="EMBL/GenBank/DDBJ databases">
        <title>Whole genome shotgun sequence of Kineosphaera limosa NBRC 100340.</title>
        <authorList>
            <person name="Yoshida I."/>
            <person name="Isaki S."/>
            <person name="Hosoyama A."/>
            <person name="Tsuchikane K."/>
            <person name="Katsumata H."/>
            <person name="Ando Y."/>
            <person name="Ohji S."/>
            <person name="Hamada M."/>
            <person name="Tamura T."/>
            <person name="Yamazoe A."/>
            <person name="Yamazaki S."/>
            <person name="Fujita N."/>
        </authorList>
    </citation>
    <scope>NUCLEOTIDE SEQUENCE [LARGE SCALE GENOMIC DNA]</scope>
    <source>
        <strain evidence="1 2">NBRC 100340</strain>
    </source>
</reference>
<protein>
    <recommendedName>
        <fullName evidence="3">DUF5063 domain-containing protein</fullName>
    </recommendedName>
</protein>
<dbReference type="EMBL" id="BAHD01000140">
    <property type="protein sequence ID" value="GAB98376.1"/>
    <property type="molecule type" value="Genomic_DNA"/>
</dbReference>
<proteinExistence type="predicted"/>
<dbReference type="InterPro" id="IPR032025">
    <property type="entry name" value="DUF5063"/>
</dbReference>
<dbReference type="OrthoDB" id="3524665at2"/>
<dbReference type="InterPro" id="IPR038312">
    <property type="entry name" value="DUF5063_sf"/>
</dbReference>
<keyword evidence="2" id="KW-1185">Reference proteome</keyword>
<sequence length="198" mass="21107">MPELPGMPEEAEVIDNDLAHLADETANEARAFLVLVRQVAAGDSPDIAIPMLLLAVSQVLVTGARLGAISDVVPTERFEPDLGSDEDVEGLRNDLAQLLAGLDEYVEIVDPLTTTEVGGGMVSGDIADIAAALLHGLRHHAQGQISEALWWWQFSYLSSWGGHAASALRVLQSVISHIRLDADEDVVAEAQFDALHGA</sequence>
<dbReference type="Proteomes" id="UP000008366">
    <property type="component" value="Unassembled WGS sequence"/>
</dbReference>
<dbReference type="Gene3D" id="1.20.120.1550">
    <property type="entry name" value="Protein of unknown function DUF5063"/>
    <property type="match status" value="1"/>
</dbReference>
<evidence type="ECO:0008006" key="3">
    <source>
        <dbReference type="Google" id="ProtNLM"/>
    </source>
</evidence>
<gene>
    <name evidence="1" type="ORF">KILIM_140_00040</name>
</gene>
<dbReference type="RefSeq" id="WP_006594908.1">
    <property type="nucleotide sequence ID" value="NZ_BAHD01000140.1"/>
</dbReference>
<accession>K6WX49</accession>
<dbReference type="Pfam" id="PF16702">
    <property type="entry name" value="DUF5063"/>
    <property type="match status" value="1"/>
</dbReference>
<comment type="caution">
    <text evidence="1">The sequence shown here is derived from an EMBL/GenBank/DDBJ whole genome shotgun (WGS) entry which is preliminary data.</text>
</comment>
<evidence type="ECO:0000313" key="1">
    <source>
        <dbReference type="EMBL" id="GAB98376.1"/>
    </source>
</evidence>
<dbReference type="AlphaFoldDB" id="K6WX49"/>
<dbReference type="STRING" id="1184609.KILIM_140_00040"/>
<name>K6WX49_9MICO</name>